<feature type="transmembrane region" description="Helical" evidence="1">
    <location>
        <begin position="56"/>
        <end position="77"/>
    </location>
</feature>
<dbReference type="Gene3D" id="3.90.1100.10">
    <property type="match status" value="1"/>
</dbReference>
<name>A0A427ATM3_ENSVE</name>
<protein>
    <recommendedName>
        <fullName evidence="4">DNA-directed RNA polymerase</fullName>
    </recommendedName>
</protein>
<dbReference type="AlphaFoldDB" id="A0A427ATM3"/>
<dbReference type="Gene3D" id="2.40.50.100">
    <property type="match status" value="1"/>
</dbReference>
<evidence type="ECO:0000256" key="1">
    <source>
        <dbReference type="SAM" id="Phobius"/>
    </source>
</evidence>
<dbReference type="Proteomes" id="UP000287651">
    <property type="component" value="Unassembled WGS sequence"/>
</dbReference>
<keyword evidence="1" id="KW-0472">Membrane</keyword>
<comment type="caution">
    <text evidence="2">The sequence shown here is derived from an EMBL/GenBank/DDBJ whole genome shotgun (WGS) entry which is preliminary data.</text>
</comment>
<evidence type="ECO:0000313" key="2">
    <source>
        <dbReference type="EMBL" id="RRT79619.1"/>
    </source>
</evidence>
<sequence>MQHQLVPLAQSERCIVGTGLECQTALNSGVSAMAKHEGKIIYTDPHKIILSNIRDFIYIFIYLSLSLSIYIYIYIYLLSSHSVGTSSDNSFPFSILPIWSVASDHLS</sequence>
<dbReference type="SUPFAM" id="SSF64484">
    <property type="entry name" value="beta and beta-prime subunits of DNA dependent RNA-polymerase"/>
    <property type="match status" value="1"/>
</dbReference>
<organism evidence="2 3">
    <name type="scientific">Ensete ventricosum</name>
    <name type="common">Abyssinian banana</name>
    <name type="synonym">Musa ensete</name>
    <dbReference type="NCBI Taxonomy" id="4639"/>
    <lineage>
        <taxon>Eukaryota</taxon>
        <taxon>Viridiplantae</taxon>
        <taxon>Streptophyta</taxon>
        <taxon>Embryophyta</taxon>
        <taxon>Tracheophyta</taxon>
        <taxon>Spermatophyta</taxon>
        <taxon>Magnoliopsida</taxon>
        <taxon>Liliopsida</taxon>
        <taxon>Zingiberales</taxon>
        <taxon>Musaceae</taxon>
        <taxon>Ensete</taxon>
    </lineage>
</organism>
<gene>
    <name evidence="2" type="ORF">B296_00004397</name>
</gene>
<keyword evidence="1" id="KW-1133">Transmembrane helix</keyword>
<evidence type="ECO:0008006" key="4">
    <source>
        <dbReference type="Google" id="ProtNLM"/>
    </source>
</evidence>
<evidence type="ECO:0000313" key="3">
    <source>
        <dbReference type="Proteomes" id="UP000287651"/>
    </source>
</evidence>
<dbReference type="EMBL" id="AMZH03001352">
    <property type="protein sequence ID" value="RRT79619.1"/>
    <property type="molecule type" value="Genomic_DNA"/>
</dbReference>
<keyword evidence="1" id="KW-0812">Transmembrane</keyword>
<accession>A0A427ATM3</accession>
<proteinExistence type="predicted"/>
<reference evidence="2 3" key="1">
    <citation type="journal article" date="2014" name="Agronomy (Basel)">
        <title>A Draft Genome Sequence for Ensete ventricosum, the Drought-Tolerant Tree Against Hunger.</title>
        <authorList>
            <person name="Harrison J."/>
            <person name="Moore K.A."/>
            <person name="Paszkiewicz K."/>
            <person name="Jones T."/>
            <person name="Grant M."/>
            <person name="Ambacheew D."/>
            <person name="Muzemil S."/>
            <person name="Studholme D.J."/>
        </authorList>
    </citation>
    <scope>NUCLEOTIDE SEQUENCE [LARGE SCALE GENOMIC DNA]</scope>
</reference>